<sequence length="1054" mass="123232">MKNISFGEQGLSQGQNSTGNQPYPSQYPIQNQKPVPYTNFEQYNMQFKNQQYQQQNQLQQPQVQQQQAQQFQGQNIQQHGLLTNSQNQQFYSILSNSYLSQQPEDQVQFMQESKDSTSYQQRANYNPNLKLSQQQQQQQLQQQQQQLQQVEQVQEHHSNNEEKLILEQQQKRQNQLLQQRLQDQQIQGEVHEVEEEEDEEHNLNSHKKFSQIKQGNQQKQDGEGILRREYNEEEQQRQEEVDDEEGDDDDAAAAQEEDDLEEDLENQQEQNEEGEQLADEEEEEEEDQEEMNQCFKCRNFAEEVLMMECQHHLCLNCASNQYKNLLKKQQNDQSQDLIHSIDCENCHQSTPLPEESIKVLLSANNDYDTYNDQYQNQQRAIYQNEQQANNIQQDNFYRQQLLQQQQLSQQQQYMQQYQQQQHLAQQQNIPNRQLQQQQQQFYANQPPQQNNNDQAYSNRQNTFQHQQLPSFSNKQNFNNSAQSSPQQQALSANFLQDNQFHENVKASKNKKKSMEGGNKVSQNLSQNQSMSEKNNDETILYCFTCECQCFSLDEYLKGMHKNHNVNNVSKAYESLQEPIDDLRFKIKTRADLLIQDDARLNKKKKELSEVLDHCKIQIQKSFEEVILALQQKQQELIQSAEECVEDKFNEIDKGISKVHSNLQVLKEFDKNLEEAYYKQERNIQNEIRAFNHYSENKTKILETIQLMDTNLFHTIRDKVQYEFQLDTNTLYSHIDSIKRVKIEIFRLKGLETPDPNRLEHKFYEKQQQDKTKKLLEHIIQQHANATSQARVPTAAHEEDPTTGPSIQIPGSQQQHVTSSSFIHQSNIFASPQSNKQNLYLNSNINQSIADIFNSHKSQAISVVPQNTQPSPSRYIRIKVNGTAETTSSKRFHSPSQNISGNQRKIKLSPSGRDLNTQKSIQLSNSINLHGPSPSFKTFSLTSQSTKQAFSNMLNSPSSIVKKYTPAYEKLSLQNKDYIKQNQSQSNSNSSRANIFEQLENFKKNIEEIRKQGQADENNLNMNNGYTQPTPEEQAMIVAQNRIRQLQEKLSTKYC</sequence>
<dbReference type="InterPro" id="IPR017907">
    <property type="entry name" value="Znf_RING_CS"/>
</dbReference>
<dbReference type="HOGENOM" id="CLU_287233_0_0_1"/>
<evidence type="ECO:0000256" key="5">
    <source>
        <dbReference type="SAM" id="MobiDB-lite"/>
    </source>
</evidence>
<dbReference type="eggNOG" id="ENOG502SQNK">
    <property type="taxonomic scope" value="Eukaryota"/>
</dbReference>
<feature type="region of interest" description="Disordered" evidence="5">
    <location>
        <begin position="783"/>
        <end position="811"/>
    </location>
</feature>
<keyword evidence="2" id="KW-0863">Zinc-finger</keyword>
<dbReference type="GeneID" id="7846998"/>
<keyword evidence="1" id="KW-0479">Metal-binding</keyword>
<evidence type="ECO:0000256" key="3">
    <source>
        <dbReference type="ARBA" id="ARBA00022833"/>
    </source>
</evidence>
<dbReference type="SUPFAM" id="SSF57850">
    <property type="entry name" value="RING/U-box"/>
    <property type="match status" value="1"/>
</dbReference>
<keyword evidence="3" id="KW-0862">Zinc</keyword>
<feature type="compositionally biased region" description="Polar residues" evidence="5">
    <location>
        <begin position="10"/>
        <end position="33"/>
    </location>
</feature>
<feature type="compositionally biased region" description="Basic and acidic residues" evidence="5">
    <location>
        <begin position="220"/>
        <end position="239"/>
    </location>
</feature>
<dbReference type="STRING" id="312017.Q24D46"/>
<feature type="compositionally biased region" description="Low complexity" evidence="5">
    <location>
        <begin position="424"/>
        <end position="454"/>
    </location>
</feature>
<reference evidence="7" key="1">
    <citation type="journal article" date="2006" name="PLoS Biol.">
        <title>Macronuclear genome sequence of the ciliate Tetrahymena thermophila, a model eukaryote.</title>
        <authorList>
            <person name="Eisen J.A."/>
            <person name="Coyne R.S."/>
            <person name="Wu M."/>
            <person name="Wu D."/>
            <person name="Thiagarajan M."/>
            <person name="Wortman J.R."/>
            <person name="Badger J.H."/>
            <person name="Ren Q."/>
            <person name="Amedeo P."/>
            <person name="Jones K.M."/>
            <person name="Tallon L.J."/>
            <person name="Delcher A.L."/>
            <person name="Salzberg S.L."/>
            <person name="Silva J.C."/>
            <person name="Haas B.J."/>
            <person name="Majoros W.H."/>
            <person name="Farzad M."/>
            <person name="Carlton J.M."/>
            <person name="Smith R.K. Jr."/>
            <person name="Garg J."/>
            <person name="Pearlman R.E."/>
            <person name="Karrer K.M."/>
            <person name="Sun L."/>
            <person name="Manning G."/>
            <person name="Elde N.C."/>
            <person name="Turkewitz A.P."/>
            <person name="Asai D.J."/>
            <person name="Wilkes D.E."/>
            <person name="Wang Y."/>
            <person name="Cai H."/>
            <person name="Collins K."/>
            <person name="Stewart B.A."/>
            <person name="Lee S.R."/>
            <person name="Wilamowska K."/>
            <person name="Weinberg Z."/>
            <person name="Ruzzo W.L."/>
            <person name="Wloga D."/>
            <person name="Gaertig J."/>
            <person name="Frankel J."/>
            <person name="Tsao C.-C."/>
            <person name="Gorovsky M.A."/>
            <person name="Keeling P.J."/>
            <person name="Waller R.F."/>
            <person name="Patron N.J."/>
            <person name="Cherry J.M."/>
            <person name="Stover N.A."/>
            <person name="Krieger C.J."/>
            <person name="del Toro C."/>
            <person name="Ryder H.F."/>
            <person name="Williamson S.C."/>
            <person name="Barbeau R.A."/>
            <person name="Hamilton E.P."/>
            <person name="Orias E."/>
        </authorList>
    </citation>
    <scope>NUCLEOTIDE SEQUENCE [LARGE SCALE GENOMIC DNA]</scope>
    <source>
        <strain evidence="7">SB210</strain>
    </source>
</reference>
<dbReference type="OrthoDB" id="414534at2759"/>
<dbReference type="AlphaFoldDB" id="Q24D46"/>
<feature type="coiled-coil region" evidence="4">
    <location>
        <begin position="991"/>
        <end position="1018"/>
    </location>
</feature>
<accession>Q24D46</accession>
<dbReference type="Proteomes" id="UP000009168">
    <property type="component" value="Unassembled WGS sequence"/>
</dbReference>
<organism evidence="6 7">
    <name type="scientific">Tetrahymena thermophila (strain SB210)</name>
    <dbReference type="NCBI Taxonomy" id="312017"/>
    <lineage>
        <taxon>Eukaryota</taxon>
        <taxon>Sar</taxon>
        <taxon>Alveolata</taxon>
        <taxon>Ciliophora</taxon>
        <taxon>Intramacronucleata</taxon>
        <taxon>Oligohymenophorea</taxon>
        <taxon>Hymenostomatida</taxon>
        <taxon>Tetrahymenina</taxon>
        <taxon>Tetrahymenidae</taxon>
        <taxon>Tetrahymena</taxon>
    </lineage>
</organism>
<dbReference type="KEGG" id="tet:TTHERM_01113060"/>
<keyword evidence="7" id="KW-1185">Reference proteome</keyword>
<gene>
    <name evidence="6" type="ORF">TTHERM_01113060</name>
</gene>
<feature type="region of interest" description="Disordered" evidence="5">
    <location>
        <begin position="424"/>
        <end position="455"/>
    </location>
</feature>
<evidence type="ECO:0000313" key="6">
    <source>
        <dbReference type="EMBL" id="EAS05695.2"/>
    </source>
</evidence>
<feature type="compositionally biased region" description="Polar residues" evidence="5">
    <location>
        <begin position="802"/>
        <end position="811"/>
    </location>
</feature>
<feature type="compositionally biased region" description="Acidic residues" evidence="5">
    <location>
        <begin position="240"/>
        <end position="289"/>
    </location>
</feature>
<proteinExistence type="predicted"/>
<protein>
    <recommendedName>
        <fullName evidence="8">B-box zinc finger protein</fullName>
    </recommendedName>
</protein>
<feature type="region of interest" description="Disordered" evidence="5">
    <location>
        <begin position="504"/>
        <end position="531"/>
    </location>
</feature>
<dbReference type="GO" id="GO:0008270">
    <property type="term" value="F:zinc ion binding"/>
    <property type="evidence" value="ECO:0007669"/>
    <property type="project" value="UniProtKB-KW"/>
</dbReference>
<dbReference type="InParanoid" id="Q24D46"/>
<evidence type="ECO:0000256" key="4">
    <source>
        <dbReference type="SAM" id="Coils"/>
    </source>
</evidence>
<name>Q24D46_TETTS</name>
<feature type="region of interest" description="Disordered" evidence="5">
    <location>
        <begin position="1"/>
        <end position="33"/>
    </location>
</feature>
<evidence type="ECO:0008006" key="8">
    <source>
        <dbReference type="Google" id="ProtNLM"/>
    </source>
</evidence>
<feature type="region of interest" description="Disordered" evidence="5">
    <location>
        <begin position="180"/>
        <end position="289"/>
    </location>
</feature>
<dbReference type="EMBL" id="GG662333">
    <property type="protein sequence ID" value="EAS05695.2"/>
    <property type="molecule type" value="Genomic_DNA"/>
</dbReference>
<evidence type="ECO:0000256" key="2">
    <source>
        <dbReference type="ARBA" id="ARBA00022771"/>
    </source>
</evidence>
<feature type="compositionally biased region" description="Polar residues" evidence="5">
    <location>
        <begin position="883"/>
        <end position="902"/>
    </location>
</feature>
<dbReference type="RefSeq" id="XP_001025940.2">
    <property type="nucleotide sequence ID" value="XM_001025940.3"/>
</dbReference>
<evidence type="ECO:0000313" key="7">
    <source>
        <dbReference type="Proteomes" id="UP000009168"/>
    </source>
</evidence>
<keyword evidence="4" id="KW-0175">Coiled coil</keyword>
<dbReference type="PROSITE" id="PS00518">
    <property type="entry name" value="ZF_RING_1"/>
    <property type="match status" value="1"/>
</dbReference>
<feature type="compositionally biased region" description="Polar residues" evidence="5">
    <location>
        <begin position="519"/>
        <end position="531"/>
    </location>
</feature>
<feature type="region of interest" description="Disordered" evidence="5">
    <location>
        <begin position="883"/>
        <end position="904"/>
    </location>
</feature>
<evidence type="ECO:0000256" key="1">
    <source>
        <dbReference type="ARBA" id="ARBA00022723"/>
    </source>
</evidence>